<sequence>MIKYWQSMHDYKYFLTESKAHFDSSERNRLHTELWEPWQKLRLFDTDKAMEFLLPFYSNTGRPAMNQPQILRSFILFFLLYSDGLTKLSLTLWVDRLKHDRVLAALIGCAPDSLPPLGSYFDFMDRLWTAPPTDLYARDKLLPASRNSKKPDKPKGKKQKAQEAKPKITEAIEKRLMGGKDIPFNFEGRLQRFFYHVAVLPSMESGLIPGEHLTVSGDGTAVHTHACPRGHRRVGAPDNLRHFPDPDASWGWDSDLEKYYFGYTLFQLSCYNSDLRTDIPLLLRFTSAKRHDSVSFLVAFHEMEKHMPAVSPENICLDSAMDNYPTYRLLKKKQIRAFIDLNNKCGRPKTIPDTITIDKDGTPLCQENLRMKPNGYDKSSGYLMWRCPYGKEHCSKCKNSCTGSKYGRVVKTRPEWDIRLYTDVPRGTDAYKKIYNQRSATERINNRILNDYGLHRMFIHTKEHYSFMTTMIGICIHLDARYKQQVQAVA</sequence>
<proteinExistence type="predicted"/>
<comment type="caution">
    <text evidence="3">The sequence shown here is derived from an EMBL/GenBank/DDBJ whole genome shotgun (WGS) entry which is preliminary data.</text>
</comment>
<evidence type="ECO:0000259" key="2">
    <source>
        <dbReference type="Pfam" id="PF01609"/>
    </source>
</evidence>
<organism evidence="3 4">
    <name type="scientific">Schaedlerella arabinosiphila</name>
    <dbReference type="NCBI Taxonomy" id="2044587"/>
    <lineage>
        <taxon>Bacteria</taxon>
        <taxon>Bacillati</taxon>
        <taxon>Bacillota</taxon>
        <taxon>Clostridia</taxon>
        <taxon>Lachnospirales</taxon>
        <taxon>Lachnospiraceae</taxon>
        <taxon>Schaedlerella</taxon>
    </lineage>
</organism>
<accession>A0A9X5H3N7</accession>
<feature type="compositionally biased region" description="Basic and acidic residues" evidence="1">
    <location>
        <begin position="149"/>
        <end position="166"/>
    </location>
</feature>
<dbReference type="Proteomes" id="UP000474104">
    <property type="component" value="Unassembled WGS sequence"/>
</dbReference>
<dbReference type="RefSeq" id="WP_004068876.1">
    <property type="nucleotide sequence ID" value="NZ_VIRB01000024.1"/>
</dbReference>
<protein>
    <submittedName>
        <fullName evidence="3">Transposase</fullName>
    </submittedName>
</protein>
<feature type="region of interest" description="Disordered" evidence="1">
    <location>
        <begin position="140"/>
        <end position="166"/>
    </location>
</feature>
<reference evidence="3 4" key="1">
    <citation type="submission" date="2019-07" db="EMBL/GenBank/DDBJ databases">
        <title>Draft genome sequences of 15 bacterial species constituting the stable defined intestinal microbiota of the GM15 gnotobiotic mouse model.</title>
        <authorList>
            <person name="Elie C."/>
            <person name="Mathieu A."/>
            <person name="Saliou A."/>
            <person name="Darnaud M."/>
            <person name="Leulier F."/>
            <person name="Tamellini A."/>
        </authorList>
    </citation>
    <scope>NUCLEOTIDE SEQUENCE [LARGE SCALE GENOMIC DNA]</scope>
    <source>
        <strain evidence="4">ASF 502</strain>
    </source>
</reference>
<feature type="domain" description="Transposase IS4-like" evidence="2">
    <location>
        <begin position="246"/>
        <end position="474"/>
    </location>
</feature>
<dbReference type="EMBL" id="VIRB01000024">
    <property type="protein sequence ID" value="NDO67522.1"/>
    <property type="molecule type" value="Genomic_DNA"/>
</dbReference>
<evidence type="ECO:0000256" key="1">
    <source>
        <dbReference type="SAM" id="MobiDB-lite"/>
    </source>
</evidence>
<dbReference type="OrthoDB" id="2085711at2"/>
<evidence type="ECO:0000313" key="4">
    <source>
        <dbReference type="Proteomes" id="UP000474104"/>
    </source>
</evidence>
<dbReference type="Pfam" id="PF01609">
    <property type="entry name" value="DDE_Tnp_1"/>
    <property type="match status" value="1"/>
</dbReference>
<gene>
    <name evidence="3" type="ORF">FMM80_01780</name>
</gene>
<dbReference type="AlphaFoldDB" id="A0A9X5H3N7"/>
<name>A0A9X5H3N7_9FIRM</name>
<evidence type="ECO:0000313" key="3">
    <source>
        <dbReference type="EMBL" id="NDO67522.1"/>
    </source>
</evidence>
<dbReference type="InterPro" id="IPR002559">
    <property type="entry name" value="Transposase_11"/>
</dbReference>